<sequence length="392" mass="44079">MHAQDNAIDAILQQIEANNKQLRANTSLVTAQKLENKAENNLPNPSLSYSHLWDSDDKNITVGELVISQGFDFPTLYATRGKLNRVRSQALDAQAASLRQDILLQAKEICLDIILLHRQRLLLDQRLHNAEELAKLYAERLRTGDANALETNKINLELLNVRTESRLNQTALQSKLKELMVLNGNRPLTPGRPLPEPQTPGAEALGLTDYTPVALPADFARQVDDLLAADPALQALQGESDAAKVQLSASRQGWLPRLEVGYRRNTETRHPLNGVVVGFSFPLFENRHKVKAAKSQALSTEYTRENASLQAASALWQLYEEASLLSRSIEEYRETFARQRDLALLRKALDGGEISMIEYFVEVSVVYQSQNNLLQLENQYQKAMARLYKSRL</sequence>
<protein>
    <submittedName>
        <fullName evidence="2">TolC family protein</fullName>
    </submittedName>
</protein>
<dbReference type="EMBL" id="DWZE01000014">
    <property type="protein sequence ID" value="HJA82564.1"/>
    <property type="molecule type" value="Genomic_DNA"/>
</dbReference>
<dbReference type="PANTHER" id="PTHR30203:SF24">
    <property type="entry name" value="BLR4935 PROTEIN"/>
    <property type="match status" value="1"/>
</dbReference>
<reference evidence="2" key="1">
    <citation type="journal article" date="2021" name="PeerJ">
        <title>Extensive microbial diversity within the chicken gut microbiome revealed by metagenomics and culture.</title>
        <authorList>
            <person name="Gilroy R."/>
            <person name="Ravi A."/>
            <person name="Getino M."/>
            <person name="Pursley I."/>
            <person name="Horton D.L."/>
            <person name="Alikhan N.F."/>
            <person name="Baker D."/>
            <person name="Gharbi K."/>
            <person name="Hall N."/>
            <person name="Watson M."/>
            <person name="Adriaenssens E.M."/>
            <person name="Foster-Nyarko E."/>
            <person name="Jarju S."/>
            <person name="Secka A."/>
            <person name="Antonio M."/>
            <person name="Oren A."/>
            <person name="Chaudhuri R.R."/>
            <person name="La Ragione R."/>
            <person name="Hildebrand F."/>
            <person name="Pallen M.J."/>
        </authorList>
    </citation>
    <scope>NUCLEOTIDE SEQUENCE</scope>
    <source>
        <strain evidence="2">ChiHecec1B25-7008</strain>
    </source>
</reference>
<dbReference type="PANTHER" id="PTHR30203">
    <property type="entry name" value="OUTER MEMBRANE CATION EFFLUX PROTEIN"/>
    <property type="match status" value="1"/>
</dbReference>
<dbReference type="AlphaFoldDB" id="A0A9D2KSZ0"/>
<comment type="caution">
    <text evidence="2">The sequence shown here is derived from an EMBL/GenBank/DDBJ whole genome shotgun (WGS) entry which is preliminary data.</text>
</comment>
<dbReference type="Proteomes" id="UP000823860">
    <property type="component" value="Unassembled WGS sequence"/>
</dbReference>
<dbReference type="InterPro" id="IPR003423">
    <property type="entry name" value="OMP_efflux"/>
</dbReference>
<dbReference type="SUPFAM" id="SSF56954">
    <property type="entry name" value="Outer membrane efflux proteins (OEP)"/>
    <property type="match status" value="1"/>
</dbReference>
<reference evidence="2" key="2">
    <citation type="submission" date="2021-04" db="EMBL/GenBank/DDBJ databases">
        <authorList>
            <person name="Gilroy R."/>
        </authorList>
    </citation>
    <scope>NUCLEOTIDE SEQUENCE</scope>
    <source>
        <strain evidence="2">ChiHecec1B25-7008</strain>
    </source>
</reference>
<dbReference type="InterPro" id="IPR010131">
    <property type="entry name" value="MdtP/NodT-like"/>
</dbReference>
<dbReference type="Gene3D" id="1.20.1600.10">
    <property type="entry name" value="Outer membrane efflux proteins (OEP)"/>
    <property type="match status" value="1"/>
</dbReference>
<comment type="similarity">
    <text evidence="1">Belongs to the outer membrane factor (OMF) (TC 1.B.17) family.</text>
</comment>
<gene>
    <name evidence="2" type="ORF">H9785_01110</name>
</gene>
<accession>A0A9D2KSZ0</accession>
<evidence type="ECO:0000313" key="2">
    <source>
        <dbReference type="EMBL" id="HJA82564.1"/>
    </source>
</evidence>
<name>A0A9D2KSZ0_9BACE</name>
<evidence type="ECO:0000313" key="3">
    <source>
        <dbReference type="Proteomes" id="UP000823860"/>
    </source>
</evidence>
<proteinExistence type="inferred from homology"/>
<dbReference type="GO" id="GO:0015562">
    <property type="term" value="F:efflux transmembrane transporter activity"/>
    <property type="evidence" value="ECO:0007669"/>
    <property type="project" value="InterPro"/>
</dbReference>
<dbReference type="Pfam" id="PF02321">
    <property type="entry name" value="OEP"/>
    <property type="match status" value="1"/>
</dbReference>
<evidence type="ECO:0000256" key="1">
    <source>
        <dbReference type="ARBA" id="ARBA00007613"/>
    </source>
</evidence>
<organism evidence="2 3">
    <name type="scientific">Candidatus Bacteroides intestinavium</name>
    <dbReference type="NCBI Taxonomy" id="2838469"/>
    <lineage>
        <taxon>Bacteria</taxon>
        <taxon>Pseudomonadati</taxon>
        <taxon>Bacteroidota</taxon>
        <taxon>Bacteroidia</taxon>
        <taxon>Bacteroidales</taxon>
        <taxon>Bacteroidaceae</taxon>
        <taxon>Bacteroides</taxon>
    </lineage>
</organism>